<proteinExistence type="predicted"/>
<reference evidence="1" key="1">
    <citation type="journal article" date="2018" name="Genome Biol. Evol.">
        <title>Genomics and development of Lentinus tigrinus, a white-rot wood-decaying mushroom with dimorphic fruiting bodies.</title>
        <authorList>
            <person name="Wu B."/>
            <person name="Xu Z."/>
            <person name="Knudson A."/>
            <person name="Carlson A."/>
            <person name="Chen N."/>
            <person name="Kovaka S."/>
            <person name="LaButti K."/>
            <person name="Lipzen A."/>
            <person name="Pennachio C."/>
            <person name="Riley R."/>
            <person name="Schakwitz W."/>
            <person name="Umezawa K."/>
            <person name="Ohm R.A."/>
            <person name="Grigoriev I.V."/>
            <person name="Nagy L.G."/>
            <person name="Gibbons J."/>
            <person name="Hibbett D."/>
        </authorList>
    </citation>
    <scope>NUCLEOTIDE SEQUENCE [LARGE SCALE GENOMIC DNA]</scope>
    <source>
        <strain evidence="1">ALCF2SS1-6</strain>
    </source>
</reference>
<keyword evidence="2" id="KW-1185">Reference proteome</keyword>
<accession>A0A5C2SNV9</accession>
<dbReference type="SUPFAM" id="SSF52047">
    <property type="entry name" value="RNI-like"/>
    <property type="match status" value="1"/>
</dbReference>
<sequence length="349" mass="39535">MNVLELPQDVLLPIVEFLTQHDAAQLARASWAAHALAMQRVLSVVELGTARPRKELAGHLPHVVSFTSLVLRTPNVYAHHIKSLTLHSDAIDPWSKGDVAYVPLLVEVLGHASNLRKLDLYQAESLFDICPALFDVIASHDRIQALELRHFGKKALSLLARMKSGLQEIALEDFADYSFDFACLRSHMATLKVFRIKRAVTILPPCDSDIWDQVHTLDLHTSYDYTPEVVTSLPRAFPQVRVLSMQQHSSRPLLTPPIAWPSIEALRLSHVWLNLITPVHLLHLGEVDVNRGFPLQCFEHLQPAALTLDMQYNWLQSIRAASNGLRKLRYLQLQNSPYLNHKFVSRIHP</sequence>
<dbReference type="STRING" id="1328759.A0A5C2SNV9"/>
<dbReference type="InterPro" id="IPR032675">
    <property type="entry name" value="LRR_dom_sf"/>
</dbReference>
<gene>
    <name evidence="1" type="ORF">L227DRAFT_207953</name>
</gene>
<dbReference type="AlphaFoldDB" id="A0A5C2SNV9"/>
<organism evidence="1 2">
    <name type="scientific">Lentinus tigrinus ALCF2SS1-6</name>
    <dbReference type="NCBI Taxonomy" id="1328759"/>
    <lineage>
        <taxon>Eukaryota</taxon>
        <taxon>Fungi</taxon>
        <taxon>Dikarya</taxon>
        <taxon>Basidiomycota</taxon>
        <taxon>Agaricomycotina</taxon>
        <taxon>Agaricomycetes</taxon>
        <taxon>Polyporales</taxon>
        <taxon>Polyporaceae</taxon>
        <taxon>Lentinus</taxon>
    </lineage>
</organism>
<evidence type="ECO:0000313" key="2">
    <source>
        <dbReference type="Proteomes" id="UP000313359"/>
    </source>
</evidence>
<dbReference type="OrthoDB" id="2785713at2759"/>
<dbReference type="Proteomes" id="UP000313359">
    <property type="component" value="Unassembled WGS sequence"/>
</dbReference>
<dbReference type="Gene3D" id="3.80.10.10">
    <property type="entry name" value="Ribonuclease Inhibitor"/>
    <property type="match status" value="1"/>
</dbReference>
<name>A0A5C2SNV9_9APHY</name>
<protein>
    <recommendedName>
        <fullName evidence="3">F-box domain-containing protein</fullName>
    </recommendedName>
</protein>
<dbReference type="EMBL" id="ML122252">
    <property type="protein sequence ID" value="RPD65310.1"/>
    <property type="molecule type" value="Genomic_DNA"/>
</dbReference>
<evidence type="ECO:0000313" key="1">
    <source>
        <dbReference type="EMBL" id="RPD65310.1"/>
    </source>
</evidence>
<evidence type="ECO:0008006" key="3">
    <source>
        <dbReference type="Google" id="ProtNLM"/>
    </source>
</evidence>